<feature type="domain" description="Helicase C-terminal" evidence="6">
    <location>
        <begin position="473"/>
        <end position="633"/>
    </location>
</feature>
<dbReference type="PROSITE" id="PS51192">
    <property type="entry name" value="HELICASE_ATP_BIND_1"/>
    <property type="match status" value="1"/>
</dbReference>
<dbReference type="Gene3D" id="3.40.50.300">
    <property type="entry name" value="P-loop containing nucleotide triphosphate hydrolases"/>
    <property type="match status" value="1"/>
</dbReference>
<dbReference type="Pfam" id="PF00271">
    <property type="entry name" value="Helicase_C"/>
    <property type="match status" value="1"/>
</dbReference>
<dbReference type="SUPFAM" id="SSF52540">
    <property type="entry name" value="P-loop containing nucleoside triphosphate hydrolases"/>
    <property type="match status" value="1"/>
</dbReference>
<evidence type="ECO:0000259" key="5">
    <source>
        <dbReference type="PROSITE" id="PS51192"/>
    </source>
</evidence>
<evidence type="ECO:0000256" key="1">
    <source>
        <dbReference type="ARBA" id="ARBA00022741"/>
    </source>
</evidence>
<dbReference type="InterPro" id="IPR049730">
    <property type="entry name" value="SNF2/RAD54-like_C"/>
</dbReference>
<dbReference type="PANTHER" id="PTHR45766:SF6">
    <property type="entry name" value="SWI_SNF-RELATED MATRIX-ASSOCIATED ACTIN-DEPENDENT REGULATOR OF CHROMATIN SUBFAMILY A-LIKE PROTEIN 1"/>
    <property type="match status" value="1"/>
</dbReference>
<gene>
    <name evidence="7" type="ORF">ENV38_02790</name>
</gene>
<dbReference type="Pfam" id="PF00176">
    <property type="entry name" value="SNF2-rel_dom"/>
    <property type="match status" value="1"/>
</dbReference>
<dbReference type="InterPro" id="IPR038718">
    <property type="entry name" value="SNF2-like_sf"/>
</dbReference>
<sequence>MNSLSIGSIVRCRNREWIILPSTDENLILLRPLTGSDKEVCGIYRPLANLGFDRIEPATFPLPTAQDSSDAVGTELLWNAARLSLREGVGPFRSFGRISVRPRPYQFVPLLMALRLQPIRLLIADDVGIGKTIEAILIARELMDRGEIQRLCVLCPPYLCDQWKKELSEKFHIDAVIIRSGTINQLERNLPSGEYSIFNYYPYIVVSIDYAKSESHRANFLHHCPEFVIVDEAHGAARPYGHARLQQQRHELLQEIVKDNNRHLILLTATPHSGIEESFLSLLGLLQPHFLSLNLQRLSESQREYLAKHFIQRRRADIINWLGEETPFPERDSIEETYELSKSYRQLFDQVYRFSRELVQTGETLTGWKRRIRFWTALALLRCVMSSPAAAILALQKRGKRFLPEEEVPEEGYSPYIYEPSEEETVDLQPGHIIDEGEAELSESEQKRLRQFSRLAEQIKGSDQDTKIKRCTEIIHSLLLEGYKPIVWCRYIATSDYVAEELQRRLKNEFKDLRVISVTGKDSEEERRSRVDELTKHPKRVLVATDCLSEGINLQEHFTAVVHYDLPWNPNRLEQREGRVDRFGQFSKKVKTVLFYGLDNPVDGAVLDVLLRKAKEIHRDLGITVPVPMDSETIMEAVLKALFSRAPEMQQLNLFEEPIVRDVHRRWTEVASREKESRTRFAQRAIKPDEVDRELRESDSVLGDSNSVRDFVINTCQRLGVTVQANSNGTFSIYSLDRFPDMVKSILPNEKEWKVSFVSPSPENVTYLGRNHPFVSSLAQFLLEEALTRRGEAHASRCGVIRTNSVDRRTSLFLLRIRFSIEEPEKKSLLAEEVLVCGFRGFPPDRIEWLSDNESLNMLQRAKPEANITSEERNEVLNEVLAWWEDLQPGIEQLVQRHAQKLEDSHRRVRSTVHLPRRGLSIKPHLPPDLLGVLVLLPVPKGISR</sequence>
<feature type="domain" description="Helicase ATP-binding" evidence="5">
    <location>
        <begin position="112"/>
        <end position="289"/>
    </location>
</feature>
<dbReference type="InterPro" id="IPR027417">
    <property type="entry name" value="P-loop_NTPase"/>
</dbReference>
<name>A0A7V3KND2_UNCW3</name>
<keyword evidence="1" id="KW-0547">Nucleotide-binding</keyword>
<keyword evidence="4" id="KW-0067">ATP-binding</keyword>
<dbReference type="InterPro" id="IPR000330">
    <property type="entry name" value="SNF2_N"/>
</dbReference>
<dbReference type="InterPro" id="IPR014001">
    <property type="entry name" value="Helicase_ATP-bd"/>
</dbReference>
<dbReference type="EMBL" id="DTGD01000106">
    <property type="protein sequence ID" value="HGB35820.1"/>
    <property type="molecule type" value="Genomic_DNA"/>
</dbReference>
<dbReference type="GO" id="GO:0005524">
    <property type="term" value="F:ATP binding"/>
    <property type="evidence" value="ECO:0007669"/>
    <property type="project" value="UniProtKB-KW"/>
</dbReference>
<protein>
    <submittedName>
        <fullName evidence="7">DEAD/DEAH box helicase</fullName>
    </submittedName>
</protein>
<evidence type="ECO:0000256" key="4">
    <source>
        <dbReference type="ARBA" id="ARBA00022840"/>
    </source>
</evidence>
<evidence type="ECO:0000313" key="7">
    <source>
        <dbReference type="EMBL" id="HGB35820.1"/>
    </source>
</evidence>
<proteinExistence type="predicted"/>
<organism evidence="7">
    <name type="scientific">candidate division WOR-3 bacterium</name>
    <dbReference type="NCBI Taxonomy" id="2052148"/>
    <lineage>
        <taxon>Bacteria</taxon>
        <taxon>Bacteria division WOR-3</taxon>
    </lineage>
</organism>
<comment type="caution">
    <text evidence="7">The sequence shown here is derived from an EMBL/GenBank/DDBJ whole genome shotgun (WGS) entry which is preliminary data.</text>
</comment>
<dbReference type="CDD" id="cd18793">
    <property type="entry name" value="SF2_C_SNF"/>
    <property type="match status" value="1"/>
</dbReference>
<dbReference type="SMART" id="SM00487">
    <property type="entry name" value="DEXDc"/>
    <property type="match status" value="1"/>
</dbReference>
<dbReference type="AlphaFoldDB" id="A0A7V3KND2"/>
<evidence type="ECO:0000256" key="3">
    <source>
        <dbReference type="ARBA" id="ARBA00022806"/>
    </source>
</evidence>
<keyword evidence="2" id="KW-0378">Hydrolase</keyword>
<dbReference type="GO" id="GO:0016787">
    <property type="term" value="F:hydrolase activity"/>
    <property type="evidence" value="ECO:0007669"/>
    <property type="project" value="UniProtKB-KW"/>
</dbReference>
<dbReference type="PROSITE" id="PS51194">
    <property type="entry name" value="HELICASE_CTER"/>
    <property type="match status" value="1"/>
</dbReference>
<dbReference type="InterPro" id="IPR001650">
    <property type="entry name" value="Helicase_C-like"/>
</dbReference>
<keyword evidence="3 7" id="KW-0347">Helicase</keyword>
<accession>A0A7V3KND2</accession>
<dbReference type="GO" id="GO:0004386">
    <property type="term" value="F:helicase activity"/>
    <property type="evidence" value="ECO:0007669"/>
    <property type="project" value="UniProtKB-KW"/>
</dbReference>
<dbReference type="InterPro" id="IPR057342">
    <property type="entry name" value="DEXDc_RapA"/>
</dbReference>
<evidence type="ECO:0000256" key="2">
    <source>
        <dbReference type="ARBA" id="ARBA00022801"/>
    </source>
</evidence>
<reference evidence="7" key="1">
    <citation type="journal article" date="2020" name="mSystems">
        <title>Genome- and Community-Level Interaction Insights into Carbon Utilization and Element Cycling Functions of Hydrothermarchaeota in Hydrothermal Sediment.</title>
        <authorList>
            <person name="Zhou Z."/>
            <person name="Liu Y."/>
            <person name="Xu W."/>
            <person name="Pan J."/>
            <person name="Luo Z.H."/>
            <person name="Li M."/>
        </authorList>
    </citation>
    <scope>NUCLEOTIDE SEQUENCE [LARGE SCALE GENOMIC DNA]</scope>
    <source>
        <strain evidence="7">SpSt-754</strain>
    </source>
</reference>
<dbReference type="PANTHER" id="PTHR45766">
    <property type="entry name" value="DNA ANNEALING HELICASE AND ENDONUCLEASE ZRANB3 FAMILY MEMBER"/>
    <property type="match status" value="1"/>
</dbReference>
<evidence type="ECO:0000259" key="6">
    <source>
        <dbReference type="PROSITE" id="PS51194"/>
    </source>
</evidence>
<dbReference type="Gene3D" id="3.40.50.10810">
    <property type="entry name" value="Tandem AAA-ATPase domain"/>
    <property type="match status" value="1"/>
</dbReference>
<dbReference type="SMART" id="SM00490">
    <property type="entry name" value="HELICc"/>
    <property type="match status" value="1"/>
</dbReference>
<dbReference type="CDD" id="cd18011">
    <property type="entry name" value="DEXDc_RapA"/>
    <property type="match status" value="1"/>
</dbReference>